<dbReference type="EMBL" id="CM037022">
    <property type="protein sequence ID" value="KAH7666835.1"/>
    <property type="molecule type" value="Genomic_DNA"/>
</dbReference>
<keyword evidence="1" id="KW-0808">Transferase</keyword>
<evidence type="ECO:0000313" key="2">
    <source>
        <dbReference type="Proteomes" id="UP000827976"/>
    </source>
</evidence>
<keyword evidence="1" id="KW-0489">Methyltransferase</keyword>
<proteinExistence type="predicted"/>
<accession>A0ACB7V0K1</accession>
<reference evidence="2" key="1">
    <citation type="journal article" date="2022" name="Nat. Commun.">
        <title>Chromosome evolution and the genetic basis of agronomically important traits in greater yam.</title>
        <authorList>
            <person name="Bredeson J.V."/>
            <person name="Lyons J.B."/>
            <person name="Oniyinde I.O."/>
            <person name="Okereke N.R."/>
            <person name="Kolade O."/>
            <person name="Nnabue I."/>
            <person name="Nwadili C.O."/>
            <person name="Hribova E."/>
            <person name="Parker M."/>
            <person name="Nwogha J."/>
            <person name="Shu S."/>
            <person name="Carlson J."/>
            <person name="Kariba R."/>
            <person name="Muthemba S."/>
            <person name="Knop K."/>
            <person name="Barton G.J."/>
            <person name="Sherwood A.V."/>
            <person name="Lopez-Montes A."/>
            <person name="Asiedu R."/>
            <person name="Jamnadass R."/>
            <person name="Muchugi A."/>
            <person name="Goodstein D."/>
            <person name="Egesi C.N."/>
            <person name="Featherston J."/>
            <person name="Asfaw A."/>
            <person name="Simpson G.G."/>
            <person name="Dolezel J."/>
            <person name="Hendre P.S."/>
            <person name="Van Deynze A."/>
            <person name="Kumar P.L."/>
            <person name="Obidiegwu J.E."/>
            <person name="Bhattacharjee R."/>
            <person name="Rokhsar D.S."/>
        </authorList>
    </citation>
    <scope>NUCLEOTIDE SEQUENCE [LARGE SCALE GENOMIC DNA]</scope>
    <source>
        <strain evidence="2">cv. TDa95/00328</strain>
    </source>
</reference>
<organism evidence="1 2">
    <name type="scientific">Dioscorea alata</name>
    <name type="common">Purple yam</name>
    <dbReference type="NCBI Taxonomy" id="55571"/>
    <lineage>
        <taxon>Eukaryota</taxon>
        <taxon>Viridiplantae</taxon>
        <taxon>Streptophyta</taxon>
        <taxon>Embryophyta</taxon>
        <taxon>Tracheophyta</taxon>
        <taxon>Spermatophyta</taxon>
        <taxon>Magnoliopsida</taxon>
        <taxon>Liliopsida</taxon>
        <taxon>Dioscoreales</taxon>
        <taxon>Dioscoreaceae</taxon>
        <taxon>Dioscorea</taxon>
    </lineage>
</organism>
<keyword evidence="2" id="KW-1185">Reference proteome</keyword>
<protein>
    <submittedName>
        <fullName evidence="1">S-adenosyl-L-methionine-dependent methyltransferase protein</fullName>
    </submittedName>
</protein>
<comment type="caution">
    <text evidence="1">The sequence shown here is derived from an EMBL/GenBank/DDBJ whole genome shotgun (WGS) entry which is preliminary data.</text>
</comment>
<sequence length="228" mass="26928">MVVEQKKSSYSWWFDSHKNQKHSPWLSSAISELEENTEKILKLIEEDADSFAQRAEMYYKKRPELINMIEVLYRSHRSLAEQYDQLKFEGRLHRTTSFNSAFSEKSWSLKLRDESSKSSSGSSVTDESEESEVDDPEQDSEEEEEEETQLNADNEKLKAENERLKAELLQKDDEKREAIRQLCLSMNLVREENECLKNYIKQSKKWSFFDFKKIKKGVLTRKLFGGDQ</sequence>
<evidence type="ECO:0000313" key="1">
    <source>
        <dbReference type="EMBL" id="KAH7666835.1"/>
    </source>
</evidence>
<name>A0ACB7V0K1_DIOAL</name>
<dbReference type="Proteomes" id="UP000827976">
    <property type="component" value="Chromosome 12"/>
</dbReference>
<gene>
    <name evidence="1" type="ORF">IHE45_12G022000</name>
</gene>